<keyword evidence="2" id="KW-1185">Reference proteome</keyword>
<comment type="caution">
    <text evidence="1">The sequence shown here is derived from an EMBL/GenBank/DDBJ whole genome shotgun (WGS) entry which is preliminary data.</text>
</comment>
<name>A0AA40DHM1_9PEZI</name>
<dbReference type="Proteomes" id="UP001172101">
    <property type="component" value="Unassembled WGS sequence"/>
</dbReference>
<dbReference type="AlphaFoldDB" id="A0AA40DHM1"/>
<reference evidence="1" key="1">
    <citation type="submission" date="2023-06" db="EMBL/GenBank/DDBJ databases">
        <title>Genome-scale phylogeny and comparative genomics of the fungal order Sordariales.</title>
        <authorList>
            <consortium name="Lawrence Berkeley National Laboratory"/>
            <person name="Hensen N."/>
            <person name="Bonometti L."/>
            <person name="Westerberg I."/>
            <person name="Brannstrom I.O."/>
            <person name="Guillou S."/>
            <person name="Cros-Aarteil S."/>
            <person name="Calhoun S."/>
            <person name="Haridas S."/>
            <person name="Kuo A."/>
            <person name="Mondo S."/>
            <person name="Pangilinan J."/>
            <person name="Riley R."/>
            <person name="LaButti K."/>
            <person name="Andreopoulos B."/>
            <person name="Lipzen A."/>
            <person name="Chen C."/>
            <person name="Yanf M."/>
            <person name="Daum C."/>
            <person name="Ng V."/>
            <person name="Clum A."/>
            <person name="Steindorff A."/>
            <person name="Ohm R."/>
            <person name="Martin F."/>
            <person name="Silar P."/>
            <person name="Natvig D."/>
            <person name="Lalanne C."/>
            <person name="Gautier V."/>
            <person name="Ament-velasquez S.L."/>
            <person name="Kruys A."/>
            <person name="Hutchinson M.I."/>
            <person name="Powell A.J."/>
            <person name="Barry K."/>
            <person name="Miller A.N."/>
            <person name="Grigoriev I.V."/>
            <person name="Debuchy R."/>
            <person name="Gladieux P."/>
            <person name="Thoren M.H."/>
            <person name="Johannesson H."/>
        </authorList>
    </citation>
    <scope>NUCLEOTIDE SEQUENCE</scope>
    <source>
        <strain evidence="1">SMH2392-1A</strain>
    </source>
</reference>
<organism evidence="1 2">
    <name type="scientific">Lasiosphaeria miniovina</name>
    <dbReference type="NCBI Taxonomy" id="1954250"/>
    <lineage>
        <taxon>Eukaryota</taxon>
        <taxon>Fungi</taxon>
        <taxon>Dikarya</taxon>
        <taxon>Ascomycota</taxon>
        <taxon>Pezizomycotina</taxon>
        <taxon>Sordariomycetes</taxon>
        <taxon>Sordariomycetidae</taxon>
        <taxon>Sordariales</taxon>
        <taxon>Lasiosphaeriaceae</taxon>
        <taxon>Lasiosphaeria</taxon>
    </lineage>
</organism>
<dbReference type="RefSeq" id="XP_060290319.1">
    <property type="nucleotide sequence ID" value="XM_060443057.1"/>
</dbReference>
<sequence length="71" mass="7758">MIRILLGDGPPWRPRGEFTAYQRQQLSIVAAFTEGDMLALGIGQRNVVSDLVDAQVAEVEALKREFGVVSA</sequence>
<gene>
    <name evidence="1" type="ORF">B0T26DRAFT_731405</name>
</gene>
<accession>A0AA40DHM1</accession>
<protein>
    <submittedName>
        <fullName evidence="1">Uncharacterized protein</fullName>
    </submittedName>
</protein>
<evidence type="ECO:0000313" key="1">
    <source>
        <dbReference type="EMBL" id="KAK0703460.1"/>
    </source>
</evidence>
<proteinExistence type="predicted"/>
<evidence type="ECO:0000313" key="2">
    <source>
        <dbReference type="Proteomes" id="UP001172101"/>
    </source>
</evidence>
<dbReference type="EMBL" id="JAUIRO010000008">
    <property type="protein sequence ID" value="KAK0703460.1"/>
    <property type="molecule type" value="Genomic_DNA"/>
</dbReference>
<dbReference type="GeneID" id="85326327"/>